<gene>
    <name evidence="2" type="ORF">THSYN_09900</name>
</gene>
<name>A0A2K8U6P9_9GAMM</name>
<reference evidence="2 3" key="1">
    <citation type="submission" date="2017-03" db="EMBL/GenBank/DDBJ databases">
        <title>Complete genome sequence of Candidatus 'Thiodictyon syntrophicum' sp. nov. strain Cad16T, a photolithoautotroph purple sulfur bacterium isolated from an alpine meromictic lake.</title>
        <authorList>
            <person name="Luedin S.M."/>
            <person name="Pothier J.F."/>
            <person name="Danza F."/>
            <person name="Storelli N."/>
            <person name="Wittwer M."/>
            <person name="Tonolla M."/>
        </authorList>
    </citation>
    <scope>NUCLEOTIDE SEQUENCE [LARGE SCALE GENOMIC DNA]</scope>
    <source>
        <strain evidence="2 3">Cad16T</strain>
    </source>
</reference>
<evidence type="ECO:0000313" key="2">
    <source>
        <dbReference type="EMBL" id="AUB81234.1"/>
    </source>
</evidence>
<keyword evidence="1" id="KW-0812">Transmembrane</keyword>
<keyword evidence="1" id="KW-0472">Membrane</keyword>
<sequence length="695" mass="73389">MALVCGAPLAQAAAVAQVVVIVDTSTSMAATNMDPHQVSLLVTGLLADIVPGAFAVVRLLDVGEDSRLIPSRKTGERVRCSESPNGQCQRVEAQGDWETLARQGRLGVLERGARADRRFRGALPEHLKQKANNSMFALAFRAARGVFDQLDAGPPRTVIWLSDGQDDNPDRVRAAIGELKADGVAIEAVLFGQGDAALARGAGLEPRVVPTPADLMRAFAAALRTALRAPYAIDARVQEQPVFRILDGAEQVWVVAYGDDSLKGATLTGPGGTVVADYAAAMLPKAGAYRVAYLERPAAGDWRIAVQGGGAAAAYAVIQFADLTPVLLSPTGAMAGTPALVEAQVRIGGAAGTPALAAQLTSTRLTLEAEGQSVGLNDAGRDGDRVAGDGRFGALVTFPRAGVQPVTLHLDSPLARRSVSGQLEVGGALRFGAPVDLDLGTLGLAAEACRPLPIAPTMHAGEVPVQLAALRALPADHRLALRLPTGELEPGGGALPFAPGAAAILCLRTGPRAPHSVALGEPWLELRAAGTHGEPLTIRLRWQVQGLGFLARWGWLLALLAAALVLALIVAGFMVPKRFRPTLGLVFVETREELDEVQPLSIRRQWRGVGAGFYRDARAYLHGNYRLSGRAAGALACLKAEARYPRALPVAQQLYRESAEGDWEEVAPQGYPARPGFDFRIGERGPYFRLSNMSR</sequence>
<protein>
    <recommendedName>
        <fullName evidence="4">VWFA domain-containing protein</fullName>
    </recommendedName>
</protein>
<keyword evidence="1" id="KW-1133">Transmembrane helix</keyword>
<evidence type="ECO:0000256" key="1">
    <source>
        <dbReference type="SAM" id="Phobius"/>
    </source>
</evidence>
<evidence type="ECO:0008006" key="4">
    <source>
        <dbReference type="Google" id="ProtNLM"/>
    </source>
</evidence>
<dbReference type="AlphaFoldDB" id="A0A2K8U6P9"/>
<dbReference type="EMBL" id="CP020370">
    <property type="protein sequence ID" value="AUB81234.1"/>
    <property type="molecule type" value="Genomic_DNA"/>
</dbReference>
<evidence type="ECO:0000313" key="3">
    <source>
        <dbReference type="Proteomes" id="UP000232638"/>
    </source>
</evidence>
<dbReference type="Proteomes" id="UP000232638">
    <property type="component" value="Chromosome"/>
</dbReference>
<dbReference type="OrthoDB" id="798937at2"/>
<keyword evidence="3" id="KW-1185">Reference proteome</keyword>
<dbReference type="Gene3D" id="3.40.50.410">
    <property type="entry name" value="von Willebrand factor, type A domain"/>
    <property type="match status" value="1"/>
</dbReference>
<dbReference type="InterPro" id="IPR036465">
    <property type="entry name" value="vWFA_dom_sf"/>
</dbReference>
<organism evidence="2 3">
    <name type="scientific">Candidatus Thiodictyon syntrophicum</name>
    <dbReference type="NCBI Taxonomy" id="1166950"/>
    <lineage>
        <taxon>Bacteria</taxon>
        <taxon>Pseudomonadati</taxon>
        <taxon>Pseudomonadota</taxon>
        <taxon>Gammaproteobacteria</taxon>
        <taxon>Chromatiales</taxon>
        <taxon>Chromatiaceae</taxon>
        <taxon>Thiodictyon</taxon>
    </lineage>
</organism>
<dbReference type="KEGG" id="tsy:THSYN_09900"/>
<feature type="transmembrane region" description="Helical" evidence="1">
    <location>
        <begin position="553"/>
        <end position="575"/>
    </location>
</feature>
<dbReference type="NCBIfam" id="NF041940">
    <property type="entry name" value="choice_anch_X"/>
    <property type="match status" value="1"/>
</dbReference>
<accession>A0A2K8U6P9</accession>
<dbReference type="SUPFAM" id="SSF53300">
    <property type="entry name" value="vWA-like"/>
    <property type="match status" value="1"/>
</dbReference>
<proteinExistence type="predicted"/>
<dbReference type="RefSeq" id="WP_100919011.1">
    <property type="nucleotide sequence ID" value="NZ_CP020370.1"/>
</dbReference>